<feature type="region of interest" description="Disordered" evidence="1">
    <location>
        <begin position="1"/>
        <end position="82"/>
    </location>
</feature>
<name>A0A077M2J4_9MICO</name>
<accession>A0A077M2J4</accession>
<evidence type="ECO:0000256" key="1">
    <source>
        <dbReference type="SAM" id="MobiDB-lite"/>
    </source>
</evidence>
<evidence type="ECO:0000313" key="4">
    <source>
        <dbReference type="Proteomes" id="UP000035721"/>
    </source>
</evidence>
<feature type="compositionally biased region" description="Gly residues" evidence="1">
    <location>
        <begin position="1"/>
        <end position="52"/>
    </location>
</feature>
<feature type="region of interest" description="Disordered" evidence="1">
    <location>
        <begin position="191"/>
        <end position="210"/>
    </location>
</feature>
<comment type="caution">
    <text evidence="3">The sequence shown here is derived from an EMBL/GenBank/DDBJ whole genome shotgun (WGS) entry which is preliminary data.</text>
</comment>
<feature type="compositionally biased region" description="Low complexity" evidence="1">
    <location>
        <begin position="196"/>
        <end position="210"/>
    </location>
</feature>
<evidence type="ECO:0000313" key="3">
    <source>
        <dbReference type="EMBL" id="CCH78450.1"/>
    </source>
</evidence>
<keyword evidence="4" id="KW-1185">Reference proteome</keyword>
<sequence>MPGGGFGGAGGGLPGGRTQGGTGTSNGTGSQGGTSNGTGSSDGTGAQGGTSNGTGQTQQGQGTTGGATTGGPGGGMGGLLNASTPNTEVVAALTANADDYTWVAAAIGSQNAAGLQLASQEPVMAIGGFNGSDPSPTLAQFEAYVKAGKIHYFLASSIGEGGGNGTASQITQWVEDNYTQVTIGGTTFYDLTQPLSSSSSSSSTGSSTTG</sequence>
<gene>
    <name evidence="3" type="ORF">BN12_2900001</name>
</gene>
<dbReference type="Proteomes" id="UP000035721">
    <property type="component" value="Unassembled WGS sequence"/>
</dbReference>
<organism evidence="3 4">
    <name type="scientific">Nostocoides japonicum T1-X7</name>
    <dbReference type="NCBI Taxonomy" id="1194083"/>
    <lineage>
        <taxon>Bacteria</taxon>
        <taxon>Bacillati</taxon>
        <taxon>Actinomycetota</taxon>
        <taxon>Actinomycetes</taxon>
        <taxon>Micrococcales</taxon>
        <taxon>Intrasporangiaceae</taxon>
        <taxon>Nostocoides</taxon>
    </lineage>
</organism>
<dbReference type="EMBL" id="CAJB01000213">
    <property type="protein sequence ID" value="CCH78450.1"/>
    <property type="molecule type" value="Genomic_DNA"/>
</dbReference>
<dbReference type="InterPro" id="IPR056785">
    <property type="entry name" value="YkcA/B-like_C"/>
</dbReference>
<feature type="domain" description="Putative mannosyltransferase YkcA/B-like C-terminal" evidence="2">
    <location>
        <begin position="90"/>
        <end position="177"/>
    </location>
</feature>
<feature type="compositionally biased region" description="Gly residues" evidence="1">
    <location>
        <begin position="62"/>
        <end position="78"/>
    </location>
</feature>
<dbReference type="Pfam" id="PF24878">
    <property type="entry name" value="YkcB_C"/>
    <property type="match status" value="1"/>
</dbReference>
<dbReference type="STRING" id="1194083.BN12_2900001"/>
<evidence type="ECO:0000259" key="2">
    <source>
        <dbReference type="Pfam" id="PF24878"/>
    </source>
</evidence>
<reference evidence="3 4" key="1">
    <citation type="journal article" date="2013" name="ISME J.">
        <title>A metabolic model for members of the genus Tetrasphaera involved in enhanced biological phosphorus removal.</title>
        <authorList>
            <person name="Kristiansen R."/>
            <person name="Nguyen H.T.T."/>
            <person name="Saunders A.M."/>
            <person name="Nielsen J.L."/>
            <person name="Wimmer R."/>
            <person name="Le V.Q."/>
            <person name="McIlroy S.J."/>
            <person name="Petrovski S."/>
            <person name="Seviour R.J."/>
            <person name="Calteau A."/>
            <person name="Nielsen K.L."/>
            <person name="Nielsen P.H."/>
        </authorList>
    </citation>
    <scope>NUCLEOTIDE SEQUENCE [LARGE SCALE GENOMIC DNA]</scope>
    <source>
        <strain evidence="3 4">T1-X7</strain>
    </source>
</reference>
<proteinExistence type="predicted"/>
<dbReference type="AlphaFoldDB" id="A0A077M2J4"/>
<protein>
    <recommendedName>
        <fullName evidence="2">Putative mannosyltransferase YkcA/B-like C-terminal domain-containing protein</fullName>
    </recommendedName>
</protein>